<dbReference type="SUPFAM" id="SSF55424">
    <property type="entry name" value="FAD/NAD-linked reductases, dimerisation (C-terminal) domain"/>
    <property type="match status" value="1"/>
</dbReference>
<protein>
    <submittedName>
        <fullName evidence="7">NAD(P)/FAD-dependent oxidoreductase</fullName>
    </submittedName>
</protein>
<dbReference type="InterPro" id="IPR023753">
    <property type="entry name" value="FAD/NAD-binding_dom"/>
</dbReference>
<keyword evidence="3" id="KW-0560">Oxidoreductase</keyword>
<dbReference type="InterPro" id="IPR050446">
    <property type="entry name" value="FAD-oxidoreductase/Apoptosis"/>
</dbReference>
<feature type="domain" description="FAD/NAD(P)-binding" evidence="5">
    <location>
        <begin position="6"/>
        <end position="279"/>
    </location>
</feature>
<dbReference type="SUPFAM" id="SSF51905">
    <property type="entry name" value="FAD/NAD(P)-binding domain"/>
    <property type="match status" value="1"/>
</dbReference>
<gene>
    <name evidence="7" type="ORF">G9U51_03505</name>
</gene>
<dbReference type="Gene3D" id="3.50.50.60">
    <property type="entry name" value="FAD/NAD(P)-binding domain"/>
    <property type="match status" value="2"/>
</dbReference>
<keyword evidence="8" id="KW-1185">Reference proteome</keyword>
<sequence>MVRRYALVVVGSGPAGVAAAAAYRRAGGDGPVLLVSADPDPPYQRPPLTKATLRADAAPTPTPLDEADDLGDTEVELATAATGLDPQERTIRLGDEEVGFDRLVLAPGSVPVELPGVDPDAEVHYLRRFADLQALDRAVRRSRDAVVIGSGFIGSEAAASLTQRGLSVTMVSAEDAPQRGRLGERAAQLLTDLLTGYGVELRSGVKVQSIEAPRTIHLDDGHTLHPDLILIAAGVRPATDFITEAGLPLHEGRIVVDDHLQTPVEGIFAAGDAARGQHAIAGRPINVEHWGDALAMGEVAGRGAAQADATWREVPGFWSEIGEHQIQYAAWGDGYDRTEVSEGPGALTIRYFQDDELVGVFAYNAEQDYQAGREQLAAEEPDEEEN</sequence>
<dbReference type="Proteomes" id="UP000744769">
    <property type="component" value="Unassembled WGS sequence"/>
</dbReference>
<dbReference type="GO" id="GO:0016174">
    <property type="term" value="F:NAD(P)H oxidase H2O2-forming activity"/>
    <property type="evidence" value="ECO:0007669"/>
    <property type="project" value="TreeGrafter"/>
</dbReference>
<comment type="caution">
    <text evidence="7">The sequence shown here is derived from an EMBL/GenBank/DDBJ whole genome shotgun (WGS) entry which is preliminary data.</text>
</comment>
<accession>A0A967AYN8</accession>
<name>A0A967AYN8_9MICO</name>
<keyword evidence="1" id="KW-0285">Flavoprotein</keyword>
<keyword evidence="2" id="KW-0274">FAD</keyword>
<dbReference type="PRINTS" id="PR00469">
    <property type="entry name" value="PNDRDTASEII"/>
</dbReference>
<evidence type="ECO:0000256" key="1">
    <source>
        <dbReference type="ARBA" id="ARBA00022630"/>
    </source>
</evidence>
<dbReference type="GO" id="GO:0005737">
    <property type="term" value="C:cytoplasm"/>
    <property type="evidence" value="ECO:0007669"/>
    <property type="project" value="TreeGrafter"/>
</dbReference>
<dbReference type="InterPro" id="IPR036188">
    <property type="entry name" value="FAD/NAD-bd_sf"/>
</dbReference>
<dbReference type="Pfam" id="PF14759">
    <property type="entry name" value="Reductase_C"/>
    <property type="match status" value="1"/>
</dbReference>
<dbReference type="Gene3D" id="3.30.390.30">
    <property type="match status" value="1"/>
</dbReference>
<evidence type="ECO:0000313" key="8">
    <source>
        <dbReference type="Proteomes" id="UP000744769"/>
    </source>
</evidence>
<feature type="domain" description="Reductase C-terminal" evidence="6">
    <location>
        <begin position="317"/>
        <end position="383"/>
    </location>
</feature>
<dbReference type="RefSeq" id="WP_166193232.1">
    <property type="nucleotide sequence ID" value="NZ_JAAOIV010000002.1"/>
</dbReference>
<dbReference type="InterPro" id="IPR028202">
    <property type="entry name" value="Reductase_C"/>
</dbReference>
<feature type="region of interest" description="Disordered" evidence="4">
    <location>
        <begin position="37"/>
        <end position="68"/>
    </location>
</feature>
<dbReference type="GO" id="GO:0012501">
    <property type="term" value="P:programmed cell death"/>
    <property type="evidence" value="ECO:0007669"/>
    <property type="project" value="TreeGrafter"/>
</dbReference>
<dbReference type="Pfam" id="PF07992">
    <property type="entry name" value="Pyr_redox_2"/>
    <property type="match status" value="1"/>
</dbReference>
<dbReference type="PANTHER" id="PTHR43557">
    <property type="entry name" value="APOPTOSIS-INDUCING FACTOR 1"/>
    <property type="match status" value="1"/>
</dbReference>
<reference evidence="7" key="1">
    <citation type="submission" date="2020-03" db="EMBL/GenBank/DDBJ databases">
        <title>Draft sequencing of Calidifontibacter sp. DB0510.</title>
        <authorList>
            <person name="Kim D.-U."/>
        </authorList>
    </citation>
    <scope>NUCLEOTIDE SEQUENCE</scope>
    <source>
        <strain evidence="7">DB0510</strain>
    </source>
</reference>
<organism evidence="7 8">
    <name type="scientific">Metallococcus carri</name>
    <dbReference type="NCBI Taxonomy" id="1656884"/>
    <lineage>
        <taxon>Bacteria</taxon>
        <taxon>Bacillati</taxon>
        <taxon>Actinomycetota</taxon>
        <taxon>Actinomycetes</taxon>
        <taxon>Micrococcales</taxon>
        <taxon>Dermacoccaceae</taxon>
        <taxon>Metallococcus</taxon>
    </lineage>
</organism>
<dbReference type="PANTHER" id="PTHR43557:SF4">
    <property type="entry name" value="APOPTOSIS-INDUCING FACTOR 1, MITOCHONDRIAL"/>
    <property type="match status" value="1"/>
</dbReference>
<dbReference type="PRINTS" id="PR00368">
    <property type="entry name" value="FADPNR"/>
</dbReference>
<proteinExistence type="predicted"/>
<evidence type="ECO:0000256" key="4">
    <source>
        <dbReference type="SAM" id="MobiDB-lite"/>
    </source>
</evidence>
<evidence type="ECO:0000256" key="2">
    <source>
        <dbReference type="ARBA" id="ARBA00022827"/>
    </source>
</evidence>
<dbReference type="GO" id="GO:0033108">
    <property type="term" value="P:mitochondrial respiratory chain complex assembly"/>
    <property type="evidence" value="ECO:0007669"/>
    <property type="project" value="TreeGrafter"/>
</dbReference>
<evidence type="ECO:0000259" key="5">
    <source>
        <dbReference type="Pfam" id="PF07992"/>
    </source>
</evidence>
<evidence type="ECO:0000313" key="7">
    <source>
        <dbReference type="EMBL" id="NHN54849.1"/>
    </source>
</evidence>
<dbReference type="InterPro" id="IPR016156">
    <property type="entry name" value="FAD/NAD-linked_Rdtase_dimer_sf"/>
</dbReference>
<dbReference type="GO" id="GO:0071949">
    <property type="term" value="F:FAD binding"/>
    <property type="evidence" value="ECO:0007669"/>
    <property type="project" value="TreeGrafter"/>
</dbReference>
<dbReference type="EMBL" id="JAAOIV010000002">
    <property type="protein sequence ID" value="NHN54849.1"/>
    <property type="molecule type" value="Genomic_DNA"/>
</dbReference>
<evidence type="ECO:0000259" key="6">
    <source>
        <dbReference type="Pfam" id="PF14759"/>
    </source>
</evidence>
<dbReference type="AlphaFoldDB" id="A0A967AYN8"/>
<evidence type="ECO:0000256" key="3">
    <source>
        <dbReference type="ARBA" id="ARBA00023002"/>
    </source>
</evidence>